<evidence type="ECO:0000259" key="2">
    <source>
        <dbReference type="Pfam" id="PF00326"/>
    </source>
</evidence>
<dbReference type="SUPFAM" id="SSF82171">
    <property type="entry name" value="DPP6 N-terminal domain-like"/>
    <property type="match status" value="1"/>
</dbReference>
<dbReference type="Pfam" id="PF00326">
    <property type="entry name" value="Peptidase_S9"/>
    <property type="match status" value="1"/>
</dbReference>
<protein>
    <submittedName>
        <fullName evidence="3">Peptidase S9 prolyl oligopeptidase active site domain protein</fullName>
    </submittedName>
</protein>
<dbReference type="InterPro" id="IPR001375">
    <property type="entry name" value="Peptidase_S9_cat"/>
</dbReference>
<evidence type="ECO:0000313" key="3">
    <source>
        <dbReference type="EMBL" id="QCT03740.1"/>
    </source>
</evidence>
<dbReference type="GO" id="GO:0004252">
    <property type="term" value="F:serine-type endopeptidase activity"/>
    <property type="evidence" value="ECO:0007669"/>
    <property type="project" value="TreeGrafter"/>
</dbReference>
<reference evidence="3 4" key="1">
    <citation type="submission" date="2019-05" db="EMBL/GenBank/DDBJ databases">
        <authorList>
            <person name="Chen C."/>
        </authorList>
    </citation>
    <scope>NUCLEOTIDE SEQUENCE [LARGE SCALE GENOMIC DNA]</scope>
    <source>
        <strain evidence="3 4">HB172198</strain>
    </source>
</reference>
<dbReference type="AlphaFoldDB" id="A0A4P8XPN2"/>
<evidence type="ECO:0000256" key="1">
    <source>
        <dbReference type="ARBA" id="ARBA00022801"/>
    </source>
</evidence>
<accession>A0A4P8XPN2</accession>
<dbReference type="Gene3D" id="3.40.50.1820">
    <property type="entry name" value="alpha/beta hydrolase"/>
    <property type="match status" value="1"/>
</dbReference>
<name>A0A4P8XPN2_9BACL</name>
<dbReference type="PANTHER" id="PTHR42776:SF27">
    <property type="entry name" value="DIPEPTIDYL PEPTIDASE FAMILY MEMBER 6"/>
    <property type="match status" value="1"/>
</dbReference>
<sequence>MLQFPKPDVEQFFQTYIIRHFGLSRDEKRLLFSSNLNGAFNLWAMDLDGEGSYPYPLTYNGQQCQFIKADPLEMHILTSFDRDGDENYQLYALPWNGGEPLPLFDDVSPEDKHYFVHLSEDGTRLYYNTSKDNPSCLNTRRFHLDTGHDELLLEGKDVTTELSAVSPDESSLVYTQSYANTYYVSYLLKDGQSTCLTPDPEQVHMSGDAIYLDQERLVFVTDYDAEYAYVAEYNIQEEQFRPLVQLEREAVSRIKYDKGSGMLYILTDKGVEDRLYSYQLRTGRLAAIALPGDIVDQIVAARSGALYVLARGAAKPHNIYRYQDEAWTMLTKNVITGLTDHELSSPETVTYSSFDGMQIEALLYRAKEENKNGRTIFWPHGGPQAAERKQFRAMFQYLLARGYHIFCPNFRGSTGYGSSFVKLVEQDWGEGPRKDCLAGMEWLFEQGISDREKLFVMGGSYGGYMTLLLAGRNPEYFRAAVDIVGVSNLLTFYNSVPEHWKPMMERWIGNPERDRERFIKDSPITYLDQMTNPLLIIQGANDPRVVKEESDQIVEALREKGRDVEYLVFEDEGHGIAKKDNEKIAYARIADFLDRHSIS</sequence>
<dbReference type="RefSeq" id="WP_138226571.1">
    <property type="nucleotide sequence ID" value="NZ_CP040396.1"/>
</dbReference>
<feature type="domain" description="Peptidase S9 prolyl oligopeptidase catalytic" evidence="2">
    <location>
        <begin position="390"/>
        <end position="596"/>
    </location>
</feature>
<dbReference type="PANTHER" id="PTHR42776">
    <property type="entry name" value="SERINE PEPTIDASE S9 FAMILY MEMBER"/>
    <property type="match status" value="1"/>
</dbReference>
<keyword evidence="4" id="KW-1185">Reference proteome</keyword>
<dbReference type="GO" id="GO:0006508">
    <property type="term" value="P:proteolysis"/>
    <property type="evidence" value="ECO:0007669"/>
    <property type="project" value="InterPro"/>
</dbReference>
<dbReference type="KEGG" id="palo:E6C60_3029"/>
<proteinExistence type="predicted"/>
<keyword evidence="1" id="KW-0378">Hydrolase</keyword>
<evidence type="ECO:0000313" key="4">
    <source>
        <dbReference type="Proteomes" id="UP000300879"/>
    </source>
</evidence>
<dbReference type="InterPro" id="IPR011042">
    <property type="entry name" value="6-blade_b-propeller_TolB-like"/>
</dbReference>
<dbReference type="EMBL" id="CP040396">
    <property type="protein sequence ID" value="QCT03740.1"/>
    <property type="molecule type" value="Genomic_DNA"/>
</dbReference>
<dbReference type="Gene3D" id="2.120.10.30">
    <property type="entry name" value="TolB, C-terminal domain"/>
    <property type="match status" value="1"/>
</dbReference>
<organism evidence="3 4">
    <name type="scientific">Paenibacillus algicola</name>
    <dbReference type="NCBI Taxonomy" id="2565926"/>
    <lineage>
        <taxon>Bacteria</taxon>
        <taxon>Bacillati</taxon>
        <taxon>Bacillota</taxon>
        <taxon>Bacilli</taxon>
        <taxon>Bacillales</taxon>
        <taxon>Paenibacillaceae</taxon>
        <taxon>Paenibacillus</taxon>
    </lineage>
</organism>
<dbReference type="InterPro" id="IPR029058">
    <property type="entry name" value="AB_hydrolase_fold"/>
</dbReference>
<gene>
    <name evidence="3" type="ORF">E6C60_3029</name>
</gene>
<dbReference type="OrthoDB" id="108903at2"/>
<dbReference type="Proteomes" id="UP000300879">
    <property type="component" value="Chromosome"/>
</dbReference>
<dbReference type="SUPFAM" id="SSF53474">
    <property type="entry name" value="alpha/beta-Hydrolases"/>
    <property type="match status" value="1"/>
</dbReference>